<dbReference type="PROSITE" id="PS50041">
    <property type="entry name" value="C_TYPE_LECTIN_2"/>
    <property type="match status" value="1"/>
</dbReference>
<proteinExistence type="predicted"/>
<organism evidence="3 4">
    <name type="scientific">Drosophila ananassae</name>
    <name type="common">Fruit fly</name>
    <dbReference type="NCBI Taxonomy" id="7217"/>
    <lineage>
        <taxon>Eukaryota</taxon>
        <taxon>Metazoa</taxon>
        <taxon>Ecdysozoa</taxon>
        <taxon>Arthropoda</taxon>
        <taxon>Hexapoda</taxon>
        <taxon>Insecta</taxon>
        <taxon>Pterygota</taxon>
        <taxon>Neoptera</taxon>
        <taxon>Endopterygota</taxon>
        <taxon>Diptera</taxon>
        <taxon>Brachycera</taxon>
        <taxon>Muscomorpha</taxon>
        <taxon>Ephydroidea</taxon>
        <taxon>Drosophilidae</taxon>
        <taxon>Drosophila</taxon>
        <taxon>Sophophora</taxon>
    </lineage>
</organism>
<dbReference type="EMBL" id="CH902624">
    <property type="protein sequence ID" value="KPU74252.1"/>
    <property type="molecule type" value="Genomic_DNA"/>
</dbReference>
<name>A0A0N8NZG4_DROAN</name>
<dbReference type="GeneID" id="26513968"/>
<evidence type="ECO:0000313" key="4">
    <source>
        <dbReference type="Proteomes" id="UP000007801"/>
    </source>
</evidence>
<dbReference type="InterPro" id="IPR016187">
    <property type="entry name" value="CTDL_fold"/>
</dbReference>
<evidence type="ECO:0000313" key="3">
    <source>
        <dbReference type="EMBL" id="KPU74252.1"/>
    </source>
</evidence>
<dbReference type="Pfam" id="PF00059">
    <property type="entry name" value="Lectin_C"/>
    <property type="match status" value="1"/>
</dbReference>
<feature type="chain" id="PRO_5006028992" description="C-type lectin domain-containing protein" evidence="1">
    <location>
        <begin position="19"/>
        <end position="181"/>
    </location>
</feature>
<dbReference type="SMR" id="A0A0N8NZG4"/>
<keyword evidence="1" id="KW-0732">Signal</keyword>
<dbReference type="PANTHER" id="PTHR22803">
    <property type="entry name" value="MANNOSE, PHOSPHOLIPASE, LECTIN RECEPTOR RELATED"/>
    <property type="match status" value="1"/>
</dbReference>
<dbReference type="SMART" id="SM00034">
    <property type="entry name" value="CLECT"/>
    <property type="match status" value="1"/>
</dbReference>
<accession>A0A0N8NZG4</accession>
<sequence>MSLKVPVVFAALVLICAAESYNIDPFIRNGIPESLHINTSPFIKIGEGYYYIETKTAKNWFDAFESCRRLDANLISFETLKEWDLINQYLWNQNLNHIYWTSGSDLANQGKHKWFASGEAITRNIWYPDEPNNQNGNENCDELGYRRTETNYNVLNDRPCNYERYFICETRQPKTAAFVIW</sequence>
<dbReference type="AlphaFoldDB" id="A0A0N8NZG4"/>
<dbReference type="Gene3D" id="3.10.100.10">
    <property type="entry name" value="Mannose-Binding Protein A, subunit A"/>
    <property type="match status" value="1"/>
</dbReference>
<dbReference type="InterPro" id="IPR016186">
    <property type="entry name" value="C-type_lectin-like/link_sf"/>
</dbReference>
<dbReference type="SUPFAM" id="SSF56436">
    <property type="entry name" value="C-type lectin-like"/>
    <property type="match status" value="1"/>
</dbReference>
<feature type="domain" description="C-type lectin" evidence="2">
    <location>
        <begin position="45"/>
        <end position="169"/>
    </location>
</feature>
<evidence type="ECO:0000259" key="2">
    <source>
        <dbReference type="PROSITE" id="PS50041"/>
    </source>
</evidence>
<dbReference type="InterPro" id="IPR001304">
    <property type="entry name" value="C-type_lectin-like"/>
</dbReference>
<dbReference type="InParanoid" id="A0A0N8NZG4"/>
<evidence type="ECO:0000256" key="1">
    <source>
        <dbReference type="SAM" id="SignalP"/>
    </source>
</evidence>
<dbReference type="Proteomes" id="UP000007801">
    <property type="component" value="Unassembled WGS sequence"/>
</dbReference>
<dbReference type="InterPro" id="IPR050111">
    <property type="entry name" value="C-type_lectin/snaclec_domain"/>
</dbReference>
<protein>
    <recommendedName>
        <fullName evidence="2">C-type lectin domain-containing protein</fullName>
    </recommendedName>
</protein>
<dbReference type="KEGG" id="dan:26513968"/>
<gene>
    <name evidence="3" type="primary">Dana\GF26559</name>
    <name evidence="3" type="ORF">GF26559</name>
</gene>
<feature type="signal peptide" evidence="1">
    <location>
        <begin position="1"/>
        <end position="18"/>
    </location>
</feature>
<reference evidence="3 4" key="1">
    <citation type="journal article" date="2007" name="Nature">
        <title>Evolution of genes and genomes on the Drosophila phylogeny.</title>
        <authorList>
            <consortium name="Drosophila 12 Genomes Consortium"/>
            <person name="Clark A.G."/>
            <person name="Eisen M.B."/>
            <person name="Smith D.R."/>
            <person name="Bergman C.M."/>
            <person name="Oliver B."/>
            <person name="Markow T.A."/>
            <person name="Kaufman T.C."/>
            <person name="Kellis M."/>
            <person name="Gelbart W."/>
            <person name="Iyer V.N."/>
            <person name="Pollard D.A."/>
            <person name="Sackton T.B."/>
            <person name="Larracuente A.M."/>
            <person name="Singh N.D."/>
            <person name="Abad J.P."/>
            <person name="Abt D.N."/>
            <person name="Adryan B."/>
            <person name="Aguade M."/>
            <person name="Akashi H."/>
            <person name="Anderson W.W."/>
            <person name="Aquadro C.F."/>
            <person name="Ardell D.H."/>
            <person name="Arguello R."/>
            <person name="Artieri C.G."/>
            <person name="Barbash D.A."/>
            <person name="Barker D."/>
            <person name="Barsanti P."/>
            <person name="Batterham P."/>
            <person name="Batzoglou S."/>
            <person name="Begun D."/>
            <person name="Bhutkar A."/>
            <person name="Blanco E."/>
            <person name="Bosak S.A."/>
            <person name="Bradley R.K."/>
            <person name="Brand A.D."/>
            <person name="Brent M.R."/>
            <person name="Brooks A.N."/>
            <person name="Brown R.H."/>
            <person name="Butlin R.K."/>
            <person name="Caggese C."/>
            <person name="Calvi B.R."/>
            <person name="Bernardo de Carvalho A."/>
            <person name="Caspi A."/>
            <person name="Castrezana S."/>
            <person name="Celniker S.E."/>
            <person name="Chang J.L."/>
            <person name="Chapple C."/>
            <person name="Chatterji S."/>
            <person name="Chinwalla A."/>
            <person name="Civetta A."/>
            <person name="Clifton S.W."/>
            <person name="Comeron J.M."/>
            <person name="Costello J.C."/>
            <person name="Coyne J.A."/>
            <person name="Daub J."/>
            <person name="David R.G."/>
            <person name="Delcher A.L."/>
            <person name="Delehaunty K."/>
            <person name="Do C.B."/>
            <person name="Ebling H."/>
            <person name="Edwards K."/>
            <person name="Eickbush T."/>
            <person name="Evans J.D."/>
            <person name="Filipski A."/>
            <person name="Findeiss S."/>
            <person name="Freyhult E."/>
            <person name="Fulton L."/>
            <person name="Fulton R."/>
            <person name="Garcia A.C."/>
            <person name="Gardiner A."/>
            <person name="Garfield D.A."/>
            <person name="Garvin B.E."/>
            <person name="Gibson G."/>
            <person name="Gilbert D."/>
            <person name="Gnerre S."/>
            <person name="Godfrey J."/>
            <person name="Good R."/>
            <person name="Gotea V."/>
            <person name="Gravely B."/>
            <person name="Greenberg A.J."/>
            <person name="Griffiths-Jones S."/>
            <person name="Gross S."/>
            <person name="Guigo R."/>
            <person name="Gustafson E.A."/>
            <person name="Haerty W."/>
            <person name="Hahn M.W."/>
            <person name="Halligan D.L."/>
            <person name="Halpern A.L."/>
            <person name="Halter G.M."/>
            <person name="Han M.V."/>
            <person name="Heger A."/>
            <person name="Hillier L."/>
            <person name="Hinrichs A.S."/>
            <person name="Holmes I."/>
            <person name="Hoskins R.A."/>
            <person name="Hubisz M.J."/>
            <person name="Hultmark D."/>
            <person name="Huntley M.A."/>
            <person name="Jaffe D.B."/>
            <person name="Jagadeeshan S."/>
            <person name="Jeck W.R."/>
            <person name="Johnson J."/>
            <person name="Jones C.D."/>
            <person name="Jordan W.C."/>
            <person name="Karpen G.H."/>
            <person name="Kataoka E."/>
            <person name="Keightley P.D."/>
            <person name="Kheradpour P."/>
            <person name="Kirkness E.F."/>
            <person name="Koerich L.B."/>
            <person name="Kristiansen K."/>
            <person name="Kudrna D."/>
            <person name="Kulathinal R.J."/>
            <person name="Kumar S."/>
            <person name="Kwok R."/>
            <person name="Lander E."/>
            <person name="Langley C.H."/>
            <person name="Lapoint R."/>
            <person name="Lazzaro B.P."/>
            <person name="Lee S.J."/>
            <person name="Levesque L."/>
            <person name="Li R."/>
            <person name="Lin C.F."/>
            <person name="Lin M.F."/>
            <person name="Lindblad-Toh K."/>
            <person name="Llopart A."/>
            <person name="Long M."/>
            <person name="Low L."/>
            <person name="Lozovsky E."/>
            <person name="Lu J."/>
            <person name="Luo M."/>
            <person name="Machado C.A."/>
            <person name="Makalowski W."/>
            <person name="Marzo M."/>
            <person name="Matsuda M."/>
            <person name="Matzkin L."/>
            <person name="McAllister B."/>
            <person name="McBride C.S."/>
            <person name="McKernan B."/>
            <person name="McKernan K."/>
            <person name="Mendez-Lago M."/>
            <person name="Minx P."/>
            <person name="Mollenhauer M.U."/>
            <person name="Montooth K."/>
            <person name="Mount S.M."/>
            <person name="Mu X."/>
            <person name="Myers E."/>
            <person name="Negre B."/>
            <person name="Newfeld S."/>
            <person name="Nielsen R."/>
            <person name="Noor M.A."/>
            <person name="O'Grady P."/>
            <person name="Pachter L."/>
            <person name="Papaceit M."/>
            <person name="Parisi M.J."/>
            <person name="Parisi M."/>
            <person name="Parts L."/>
            <person name="Pedersen J.S."/>
            <person name="Pesole G."/>
            <person name="Phillippy A.M."/>
            <person name="Ponting C.P."/>
            <person name="Pop M."/>
            <person name="Porcelli D."/>
            <person name="Powell J.R."/>
            <person name="Prohaska S."/>
            <person name="Pruitt K."/>
            <person name="Puig M."/>
            <person name="Quesneville H."/>
            <person name="Ram K.R."/>
            <person name="Rand D."/>
            <person name="Rasmussen M.D."/>
            <person name="Reed L.K."/>
            <person name="Reenan R."/>
            <person name="Reily A."/>
            <person name="Remington K.A."/>
            <person name="Rieger T.T."/>
            <person name="Ritchie M.G."/>
            <person name="Robin C."/>
            <person name="Rogers Y.H."/>
            <person name="Rohde C."/>
            <person name="Rozas J."/>
            <person name="Rubenfield M.J."/>
            <person name="Ruiz A."/>
            <person name="Russo S."/>
            <person name="Salzberg S.L."/>
            <person name="Sanchez-Gracia A."/>
            <person name="Saranga D.J."/>
            <person name="Sato H."/>
            <person name="Schaeffer S.W."/>
            <person name="Schatz M.C."/>
            <person name="Schlenke T."/>
            <person name="Schwartz R."/>
            <person name="Segarra C."/>
            <person name="Singh R.S."/>
            <person name="Sirot L."/>
            <person name="Sirota M."/>
            <person name="Sisneros N.B."/>
            <person name="Smith C.D."/>
            <person name="Smith T.F."/>
            <person name="Spieth J."/>
            <person name="Stage D.E."/>
            <person name="Stark A."/>
            <person name="Stephan W."/>
            <person name="Strausberg R.L."/>
            <person name="Strempel S."/>
            <person name="Sturgill D."/>
            <person name="Sutton G."/>
            <person name="Sutton G.G."/>
            <person name="Tao W."/>
            <person name="Teichmann S."/>
            <person name="Tobari Y.N."/>
            <person name="Tomimura Y."/>
            <person name="Tsolas J.M."/>
            <person name="Valente V.L."/>
            <person name="Venter E."/>
            <person name="Venter J.C."/>
            <person name="Vicario S."/>
            <person name="Vieira F.G."/>
            <person name="Vilella A.J."/>
            <person name="Villasante A."/>
            <person name="Walenz B."/>
            <person name="Wang J."/>
            <person name="Wasserman M."/>
            <person name="Watts T."/>
            <person name="Wilson D."/>
            <person name="Wilson R.K."/>
            <person name="Wing R.A."/>
            <person name="Wolfner M.F."/>
            <person name="Wong A."/>
            <person name="Wong G.K."/>
            <person name="Wu C.I."/>
            <person name="Wu G."/>
            <person name="Yamamoto D."/>
            <person name="Yang H.P."/>
            <person name="Yang S.P."/>
            <person name="Yorke J.A."/>
            <person name="Yoshida K."/>
            <person name="Zdobnov E."/>
            <person name="Zhang P."/>
            <person name="Zhang Y."/>
            <person name="Zimin A.V."/>
            <person name="Baldwin J."/>
            <person name="Abdouelleil A."/>
            <person name="Abdulkadir J."/>
            <person name="Abebe A."/>
            <person name="Abera B."/>
            <person name="Abreu J."/>
            <person name="Acer S.C."/>
            <person name="Aftuck L."/>
            <person name="Alexander A."/>
            <person name="An P."/>
            <person name="Anderson E."/>
            <person name="Anderson S."/>
            <person name="Arachi H."/>
            <person name="Azer M."/>
            <person name="Bachantsang P."/>
            <person name="Barry A."/>
            <person name="Bayul T."/>
            <person name="Berlin A."/>
            <person name="Bessette D."/>
            <person name="Bloom T."/>
            <person name="Blye J."/>
            <person name="Boguslavskiy L."/>
            <person name="Bonnet C."/>
            <person name="Boukhgalter B."/>
            <person name="Bourzgui I."/>
            <person name="Brown A."/>
            <person name="Cahill P."/>
            <person name="Channer S."/>
            <person name="Cheshatsang Y."/>
            <person name="Chuda L."/>
            <person name="Citroen M."/>
            <person name="Collymore A."/>
            <person name="Cooke P."/>
            <person name="Costello M."/>
            <person name="D'Aco K."/>
            <person name="Daza R."/>
            <person name="De Haan G."/>
            <person name="DeGray S."/>
            <person name="DeMaso C."/>
            <person name="Dhargay N."/>
            <person name="Dooley K."/>
            <person name="Dooley E."/>
            <person name="Doricent M."/>
            <person name="Dorje P."/>
            <person name="Dorjee K."/>
            <person name="Dupes A."/>
            <person name="Elong R."/>
            <person name="Falk J."/>
            <person name="Farina A."/>
            <person name="Faro S."/>
            <person name="Ferguson D."/>
            <person name="Fisher S."/>
            <person name="Foley C.D."/>
            <person name="Franke A."/>
            <person name="Friedrich D."/>
            <person name="Gadbois L."/>
            <person name="Gearin G."/>
            <person name="Gearin C.R."/>
            <person name="Giannoukos G."/>
            <person name="Goode T."/>
            <person name="Graham J."/>
            <person name="Grandbois E."/>
            <person name="Grewal S."/>
            <person name="Gyaltsen K."/>
            <person name="Hafez N."/>
            <person name="Hagos B."/>
            <person name="Hall J."/>
            <person name="Henson C."/>
            <person name="Hollinger A."/>
            <person name="Honan T."/>
            <person name="Huard M.D."/>
            <person name="Hughes L."/>
            <person name="Hurhula B."/>
            <person name="Husby M.E."/>
            <person name="Kamat A."/>
            <person name="Kanga B."/>
            <person name="Kashin S."/>
            <person name="Khazanovich D."/>
            <person name="Kisner P."/>
            <person name="Lance K."/>
            <person name="Lara M."/>
            <person name="Lee W."/>
            <person name="Lennon N."/>
            <person name="Letendre F."/>
            <person name="LeVine R."/>
            <person name="Lipovsky A."/>
            <person name="Liu X."/>
            <person name="Liu J."/>
            <person name="Liu S."/>
            <person name="Lokyitsang T."/>
            <person name="Lokyitsang Y."/>
            <person name="Lubonja R."/>
            <person name="Lui A."/>
            <person name="MacDonald P."/>
            <person name="Magnisalis V."/>
            <person name="Maru K."/>
            <person name="Matthews C."/>
            <person name="McCusker W."/>
            <person name="McDonough S."/>
            <person name="Mehta T."/>
            <person name="Meldrim J."/>
            <person name="Meneus L."/>
            <person name="Mihai O."/>
            <person name="Mihalev A."/>
            <person name="Mihova T."/>
            <person name="Mittelman R."/>
            <person name="Mlenga V."/>
            <person name="Montmayeur A."/>
            <person name="Mulrain L."/>
            <person name="Navidi A."/>
            <person name="Naylor J."/>
            <person name="Negash T."/>
            <person name="Nguyen T."/>
            <person name="Nguyen N."/>
            <person name="Nicol R."/>
            <person name="Norbu C."/>
            <person name="Norbu N."/>
            <person name="Novod N."/>
            <person name="O'Neill B."/>
            <person name="Osman S."/>
            <person name="Markiewicz E."/>
            <person name="Oyono O.L."/>
            <person name="Patti C."/>
            <person name="Phunkhang P."/>
            <person name="Pierre F."/>
            <person name="Priest M."/>
            <person name="Raghuraman S."/>
            <person name="Rege F."/>
            <person name="Reyes R."/>
            <person name="Rise C."/>
            <person name="Rogov P."/>
            <person name="Ross K."/>
            <person name="Ryan E."/>
            <person name="Settipalli S."/>
            <person name="Shea T."/>
            <person name="Sherpa N."/>
            <person name="Shi L."/>
            <person name="Shih D."/>
            <person name="Sparrow T."/>
            <person name="Spaulding J."/>
            <person name="Stalker J."/>
            <person name="Stange-Thomann N."/>
            <person name="Stavropoulos S."/>
            <person name="Stone C."/>
            <person name="Strader C."/>
            <person name="Tesfaye S."/>
            <person name="Thomson T."/>
            <person name="Thoulutsang Y."/>
            <person name="Thoulutsang D."/>
            <person name="Topham K."/>
            <person name="Topping I."/>
            <person name="Tsamla T."/>
            <person name="Vassiliev H."/>
            <person name="Vo A."/>
            <person name="Wangchuk T."/>
            <person name="Wangdi T."/>
            <person name="Weiand M."/>
            <person name="Wilkinson J."/>
            <person name="Wilson A."/>
            <person name="Yadav S."/>
            <person name="Young G."/>
            <person name="Yu Q."/>
            <person name="Zembek L."/>
            <person name="Zhong D."/>
            <person name="Zimmer A."/>
            <person name="Zwirko Z."/>
            <person name="Jaffe D.B."/>
            <person name="Alvarez P."/>
            <person name="Brockman W."/>
            <person name="Butler J."/>
            <person name="Chin C."/>
            <person name="Gnerre S."/>
            <person name="Grabherr M."/>
            <person name="Kleber M."/>
            <person name="Mauceli E."/>
            <person name="MacCallum I."/>
        </authorList>
    </citation>
    <scope>NUCLEOTIDE SEQUENCE [LARGE SCALE GENOMIC DNA]</scope>
    <source>
        <strain evidence="4">Tucson 14024-0371.13</strain>
    </source>
</reference>
<keyword evidence="4" id="KW-1185">Reference proteome</keyword>
<dbReference type="FunCoup" id="A0A0N8NZG4">
    <property type="interactions" value="3"/>
</dbReference>
<dbReference type="CDD" id="cd00037">
    <property type="entry name" value="CLECT"/>
    <property type="match status" value="1"/>
</dbReference>
<dbReference type="OrthoDB" id="7773875at2759"/>